<gene>
    <name evidence="1" type="ORF">QCA50_016191</name>
</gene>
<dbReference type="Proteomes" id="UP001385951">
    <property type="component" value="Unassembled WGS sequence"/>
</dbReference>
<keyword evidence="2" id="KW-1185">Reference proteome</keyword>
<dbReference type="AlphaFoldDB" id="A0AAW0FU28"/>
<dbReference type="EMBL" id="JASBNA010000046">
    <property type="protein sequence ID" value="KAK7680881.1"/>
    <property type="molecule type" value="Genomic_DNA"/>
</dbReference>
<evidence type="ECO:0000313" key="2">
    <source>
        <dbReference type="Proteomes" id="UP001385951"/>
    </source>
</evidence>
<evidence type="ECO:0000313" key="1">
    <source>
        <dbReference type="EMBL" id="KAK7680881.1"/>
    </source>
</evidence>
<sequence length="81" mass="8836">MPAIILDFSVELEKSPSSSTQPQLSLSLRNSLIAVYVQSNGLKVDRAVGPQAPLVVSLVDPSFVPQINRPHFRLVQCYGCL</sequence>
<comment type="caution">
    <text evidence="1">The sequence shown here is derived from an EMBL/GenBank/DDBJ whole genome shotgun (WGS) entry which is preliminary data.</text>
</comment>
<proteinExistence type="predicted"/>
<name>A0AAW0FU28_9APHY</name>
<protein>
    <submittedName>
        <fullName evidence="1">Uncharacterized protein</fullName>
    </submittedName>
</protein>
<accession>A0AAW0FU28</accession>
<organism evidence="1 2">
    <name type="scientific">Cerrena zonata</name>
    <dbReference type="NCBI Taxonomy" id="2478898"/>
    <lineage>
        <taxon>Eukaryota</taxon>
        <taxon>Fungi</taxon>
        <taxon>Dikarya</taxon>
        <taxon>Basidiomycota</taxon>
        <taxon>Agaricomycotina</taxon>
        <taxon>Agaricomycetes</taxon>
        <taxon>Polyporales</taxon>
        <taxon>Cerrenaceae</taxon>
        <taxon>Cerrena</taxon>
    </lineage>
</organism>
<reference evidence="1 2" key="1">
    <citation type="submission" date="2022-09" db="EMBL/GenBank/DDBJ databases">
        <authorList>
            <person name="Palmer J.M."/>
        </authorList>
    </citation>
    <scope>NUCLEOTIDE SEQUENCE [LARGE SCALE GENOMIC DNA]</scope>
    <source>
        <strain evidence="1 2">DSM 7382</strain>
    </source>
</reference>